<dbReference type="EnsemblMetazoa" id="G20936.1">
    <property type="protein sequence ID" value="G20936.1:cds"/>
    <property type="gene ID" value="G20936"/>
</dbReference>
<dbReference type="InterPro" id="IPR022894">
    <property type="entry name" value="Oligoribonuclease"/>
</dbReference>
<evidence type="ECO:0000256" key="1">
    <source>
        <dbReference type="ARBA" id="ARBA00022722"/>
    </source>
</evidence>
<sequence>MQTLNIKSENISRKNRVLQEKLVSSNKTVKRTKRREDYWKTKCTKLETTTDTTKEDYQQLIYELQADNDQQRTTITELQTALKEKYDQIAYLIEQLQEGDERRVIHLFDKKEKAFTPELHLCVYSLLEHNVPSTQIGPTIEACLKLAGKEPDRLPSPSTVANMNIQRLCLVKKQLKDELPKKINTTLHTDETSKVGIKYGGFSVRDEEGNYFALRLREMATKSAQNTLDTFKEILQDIADTRKETHPQSAGNKILCNIQNTMSDRAATELKFNELLESYREEVLPQV</sequence>
<keyword evidence="1" id="KW-0540">Nuclease</keyword>
<organism evidence="2 3">
    <name type="scientific">Magallana gigas</name>
    <name type="common">Pacific oyster</name>
    <name type="synonym">Crassostrea gigas</name>
    <dbReference type="NCBI Taxonomy" id="29159"/>
    <lineage>
        <taxon>Eukaryota</taxon>
        <taxon>Metazoa</taxon>
        <taxon>Spiralia</taxon>
        <taxon>Lophotrochozoa</taxon>
        <taxon>Mollusca</taxon>
        <taxon>Bivalvia</taxon>
        <taxon>Autobranchia</taxon>
        <taxon>Pteriomorphia</taxon>
        <taxon>Ostreida</taxon>
        <taxon>Ostreoidea</taxon>
        <taxon>Ostreidae</taxon>
        <taxon>Magallana</taxon>
    </lineage>
</organism>
<name>A0A8W8JZ38_MAGGI</name>
<keyword evidence="1" id="KW-0378">Hydrolase</keyword>
<proteinExistence type="predicted"/>
<accession>A0A8W8JZ38</accession>
<dbReference type="AlphaFoldDB" id="A0A8W8JZ38"/>
<dbReference type="Proteomes" id="UP000005408">
    <property type="component" value="Unassembled WGS sequence"/>
</dbReference>
<dbReference type="PANTHER" id="PTHR11046:SF25">
    <property type="match status" value="1"/>
</dbReference>
<reference evidence="2" key="1">
    <citation type="submission" date="2022-08" db="UniProtKB">
        <authorList>
            <consortium name="EnsemblMetazoa"/>
        </authorList>
    </citation>
    <scope>IDENTIFICATION</scope>
    <source>
        <strain evidence="2">05x7-T-G4-1.051#20</strain>
    </source>
</reference>
<evidence type="ECO:0000313" key="2">
    <source>
        <dbReference type="EnsemblMetazoa" id="G20936.1:cds"/>
    </source>
</evidence>
<dbReference type="GO" id="GO:0000175">
    <property type="term" value="F:3'-5'-RNA exonuclease activity"/>
    <property type="evidence" value="ECO:0007669"/>
    <property type="project" value="InterPro"/>
</dbReference>
<keyword evidence="3" id="KW-1185">Reference proteome</keyword>
<evidence type="ECO:0000313" key="3">
    <source>
        <dbReference type="Proteomes" id="UP000005408"/>
    </source>
</evidence>
<dbReference type="PANTHER" id="PTHR11046">
    <property type="entry name" value="OLIGORIBONUCLEASE, MITOCHONDRIAL"/>
    <property type="match status" value="1"/>
</dbReference>
<protein>
    <submittedName>
        <fullName evidence="2">Uncharacterized protein</fullName>
    </submittedName>
</protein>